<protein>
    <submittedName>
        <fullName evidence="1">Uncharacterized protein</fullName>
    </submittedName>
</protein>
<evidence type="ECO:0000313" key="1">
    <source>
        <dbReference type="EMBL" id="KAJ8048304.1"/>
    </source>
</evidence>
<organism evidence="1 2">
    <name type="scientific">Holothuria leucospilota</name>
    <name type="common">Black long sea cucumber</name>
    <name type="synonym">Mertensiothuria leucospilota</name>
    <dbReference type="NCBI Taxonomy" id="206669"/>
    <lineage>
        <taxon>Eukaryota</taxon>
        <taxon>Metazoa</taxon>
        <taxon>Echinodermata</taxon>
        <taxon>Eleutherozoa</taxon>
        <taxon>Echinozoa</taxon>
        <taxon>Holothuroidea</taxon>
        <taxon>Aspidochirotacea</taxon>
        <taxon>Aspidochirotida</taxon>
        <taxon>Holothuriidae</taxon>
        <taxon>Holothuria</taxon>
    </lineage>
</organism>
<dbReference type="AlphaFoldDB" id="A0A9Q1CPU7"/>
<comment type="caution">
    <text evidence="1">The sequence shown here is derived from an EMBL/GenBank/DDBJ whole genome shotgun (WGS) entry which is preliminary data.</text>
</comment>
<proteinExistence type="predicted"/>
<sequence>MWRHTGSGLEEEMATVGRNQQGYGAFLLALKNSLTIENIRMLMTALDFKPAERDKVERSEDHGQFFIHSLREKGIINEKDVSTLTDKLKLCGLHGVAFEVIKSFTRYQSSTRLQRSNLGNNEGSCLLCCMIYTSINLGLSRRRHLPKASSNAHVQYLRVWPVRFSTLR</sequence>
<dbReference type="Proteomes" id="UP001152320">
    <property type="component" value="Chromosome 1"/>
</dbReference>
<dbReference type="EMBL" id="JAIZAY010000001">
    <property type="protein sequence ID" value="KAJ8048304.1"/>
    <property type="molecule type" value="Genomic_DNA"/>
</dbReference>
<gene>
    <name evidence="1" type="ORF">HOLleu_00563</name>
</gene>
<evidence type="ECO:0000313" key="2">
    <source>
        <dbReference type="Proteomes" id="UP001152320"/>
    </source>
</evidence>
<reference evidence="1" key="1">
    <citation type="submission" date="2021-10" db="EMBL/GenBank/DDBJ databases">
        <title>Tropical sea cucumber genome reveals ecological adaptation and Cuvierian tubules defense mechanism.</title>
        <authorList>
            <person name="Chen T."/>
        </authorList>
    </citation>
    <scope>NUCLEOTIDE SEQUENCE</scope>
    <source>
        <strain evidence="1">Nanhai2018</strain>
        <tissue evidence="1">Muscle</tissue>
    </source>
</reference>
<name>A0A9Q1CPU7_HOLLE</name>
<keyword evidence="2" id="KW-1185">Reference proteome</keyword>
<accession>A0A9Q1CPU7</accession>